<proteinExistence type="predicted"/>
<name>X1UB84_9ZZZZ</name>
<comment type="caution">
    <text evidence="2">The sequence shown here is derived from an EMBL/GenBank/DDBJ whole genome shotgun (WGS) entry which is preliminary data.</text>
</comment>
<gene>
    <name evidence="2" type="ORF">S12H4_49804</name>
</gene>
<accession>X1UB84</accession>
<evidence type="ECO:0000313" key="2">
    <source>
        <dbReference type="EMBL" id="GAJ14788.1"/>
    </source>
</evidence>
<evidence type="ECO:0000256" key="1">
    <source>
        <dbReference type="SAM" id="MobiDB-lite"/>
    </source>
</evidence>
<sequence>MLKPLLLPQKDPTYYDSCLWTYSVPELVRESVRVTKEKLSRVVRGSRKISAPFPVTMATPKVGEPPEPVQPWLTERE</sequence>
<feature type="region of interest" description="Disordered" evidence="1">
    <location>
        <begin position="56"/>
        <end position="77"/>
    </location>
</feature>
<dbReference type="AlphaFoldDB" id="X1UB84"/>
<dbReference type="EMBL" id="BARW01031288">
    <property type="protein sequence ID" value="GAJ14788.1"/>
    <property type="molecule type" value="Genomic_DNA"/>
</dbReference>
<protein>
    <submittedName>
        <fullName evidence="2">Uncharacterized protein</fullName>
    </submittedName>
</protein>
<organism evidence="2">
    <name type="scientific">marine sediment metagenome</name>
    <dbReference type="NCBI Taxonomy" id="412755"/>
    <lineage>
        <taxon>unclassified sequences</taxon>
        <taxon>metagenomes</taxon>
        <taxon>ecological metagenomes</taxon>
    </lineage>
</organism>
<reference evidence="2" key="1">
    <citation type="journal article" date="2014" name="Front. Microbiol.">
        <title>High frequency of phylogenetically diverse reductive dehalogenase-homologous genes in deep subseafloor sedimentary metagenomes.</title>
        <authorList>
            <person name="Kawai M."/>
            <person name="Futagami T."/>
            <person name="Toyoda A."/>
            <person name="Takaki Y."/>
            <person name="Nishi S."/>
            <person name="Hori S."/>
            <person name="Arai W."/>
            <person name="Tsubouchi T."/>
            <person name="Morono Y."/>
            <person name="Uchiyama I."/>
            <person name="Ito T."/>
            <person name="Fujiyama A."/>
            <person name="Inagaki F."/>
            <person name="Takami H."/>
        </authorList>
    </citation>
    <scope>NUCLEOTIDE SEQUENCE</scope>
    <source>
        <strain evidence="2">Expedition CK06-06</strain>
    </source>
</reference>